<keyword evidence="3" id="KW-0489">Methyltransferase</keyword>
<dbReference type="eggNOG" id="COG2226">
    <property type="taxonomic scope" value="Bacteria"/>
</dbReference>
<dbReference type="EMBL" id="BBIO01000005">
    <property type="protein sequence ID" value="GAK44810.1"/>
    <property type="molecule type" value="Genomic_DNA"/>
</dbReference>
<dbReference type="InterPro" id="IPR050447">
    <property type="entry name" value="Erg6_SMT_methyltransf"/>
</dbReference>
<keyword evidence="4" id="KW-1185">Reference proteome</keyword>
<dbReference type="Gene3D" id="3.40.50.150">
    <property type="entry name" value="Vaccinia Virus protein VP39"/>
    <property type="match status" value="1"/>
</dbReference>
<evidence type="ECO:0000313" key="3">
    <source>
        <dbReference type="EMBL" id="GAK44810.1"/>
    </source>
</evidence>
<name>A0A081B9U2_9HYPH</name>
<comment type="caution">
    <text evidence="3">The sequence shown here is derived from an EMBL/GenBank/DDBJ whole genome shotgun (WGS) entry which is preliminary data.</text>
</comment>
<organism evidence="3 4">
    <name type="scientific">Tepidicaulis marinus</name>
    <dbReference type="NCBI Taxonomy" id="1333998"/>
    <lineage>
        <taxon>Bacteria</taxon>
        <taxon>Pseudomonadati</taxon>
        <taxon>Pseudomonadota</taxon>
        <taxon>Alphaproteobacteria</taxon>
        <taxon>Hyphomicrobiales</taxon>
        <taxon>Parvibaculaceae</taxon>
        <taxon>Tepidicaulis</taxon>
    </lineage>
</organism>
<dbReference type="InterPro" id="IPR013216">
    <property type="entry name" value="Methyltransf_11"/>
</dbReference>
<reference evidence="3 4" key="1">
    <citation type="submission" date="2014-07" db="EMBL/GenBank/DDBJ databases">
        <title>Tepidicaulis marinum gen. nov., sp. nov., a novel marine bacterium denitrifying nitrate to nitrous oxide strictly under microaerobic conditions.</title>
        <authorList>
            <person name="Takeuchi M."/>
            <person name="Yamagishi T."/>
            <person name="Kamagata Y."/>
            <person name="Oshima K."/>
            <person name="Hattori M."/>
            <person name="Katayama T."/>
            <person name="Hanada S."/>
            <person name="Tamaki H."/>
            <person name="Marumo K."/>
            <person name="Maeda H."/>
            <person name="Nedachi M."/>
            <person name="Iwasaki W."/>
            <person name="Suwa Y."/>
            <person name="Sakata S."/>
        </authorList>
    </citation>
    <scope>NUCLEOTIDE SEQUENCE [LARGE SCALE GENOMIC DNA]</scope>
    <source>
        <strain evidence="3 4">MA2</strain>
    </source>
</reference>
<dbReference type="AlphaFoldDB" id="A0A081B9U2"/>
<dbReference type="InterPro" id="IPR029063">
    <property type="entry name" value="SAM-dependent_MTases_sf"/>
</dbReference>
<dbReference type="GO" id="GO:0032259">
    <property type="term" value="P:methylation"/>
    <property type="evidence" value="ECO:0007669"/>
    <property type="project" value="UniProtKB-KW"/>
</dbReference>
<sequence>MRTVDFNTLGLKDGLRVLDLGCGEGRHVHAMYHHAVCHVVGVDLAFDDVKKTRDGFSACPDMDPETKRVYSLCVGNALTLPFADDSFDKIVCSEVLEHIPNHRQALKEITRILKPGGTLAVSVPRYWPEWICWALSEEYHNEPGGHVRIFRTGQLKKDVSENGLSFFHRHWAHGLHSPYWWLRCAVGVKNTKSKLVAAYHRFLVWDLVKQPWLTRALEALAAPLMGKSVVLYFTKENRAA</sequence>
<dbReference type="GO" id="GO:0008757">
    <property type="term" value="F:S-adenosylmethionine-dependent methyltransferase activity"/>
    <property type="evidence" value="ECO:0007669"/>
    <property type="project" value="InterPro"/>
</dbReference>
<dbReference type="Proteomes" id="UP000028702">
    <property type="component" value="Unassembled WGS sequence"/>
</dbReference>
<dbReference type="STRING" id="1333998.M2A_1309"/>
<dbReference type="SUPFAM" id="SSF53335">
    <property type="entry name" value="S-adenosyl-L-methionine-dependent methyltransferases"/>
    <property type="match status" value="1"/>
</dbReference>
<protein>
    <submittedName>
        <fullName evidence="3">Type 11 methyltransferase</fullName>
    </submittedName>
</protein>
<dbReference type="CDD" id="cd02440">
    <property type="entry name" value="AdoMet_MTases"/>
    <property type="match status" value="1"/>
</dbReference>
<keyword evidence="1 3" id="KW-0808">Transferase</keyword>
<dbReference type="PANTHER" id="PTHR44068:SF11">
    <property type="entry name" value="GERANYL DIPHOSPHATE 2-C-METHYLTRANSFERASE"/>
    <property type="match status" value="1"/>
</dbReference>
<evidence type="ECO:0000256" key="1">
    <source>
        <dbReference type="ARBA" id="ARBA00022679"/>
    </source>
</evidence>
<accession>A0A081B9U2</accession>
<evidence type="ECO:0000313" key="4">
    <source>
        <dbReference type="Proteomes" id="UP000028702"/>
    </source>
</evidence>
<gene>
    <name evidence="3" type="ORF">M2A_1309</name>
</gene>
<dbReference type="PANTHER" id="PTHR44068">
    <property type="entry name" value="ZGC:194242"/>
    <property type="match status" value="1"/>
</dbReference>
<proteinExistence type="predicted"/>
<dbReference type="Pfam" id="PF08241">
    <property type="entry name" value="Methyltransf_11"/>
    <property type="match status" value="1"/>
</dbReference>
<dbReference type="RefSeq" id="WP_045444701.1">
    <property type="nucleotide sequence ID" value="NZ_BBIO01000005.1"/>
</dbReference>
<evidence type="ECO:0000259" key="2">
    <source>
        <dbReference type="Pfam" id="PF08241"/>
    </source>
</evidence>
<feature type="domain" description="Methyltransferase type 11" evidence="2">
    <location>
        <begin position="18"/>
        <end position="120"/>
    </location>
</feature>